<keyword evidence="2" id="KW-1185">Reference proteome</keyword>
<reference evidence="1 3" key="1">
    <citation type="submission" date="2020-01" db="EMBL/GenBank/DDBJ databases">
        <authorList>
            <consortium name="DOE Joint Genome Institute"/>
            <person name="Haridas S."/>
            <person name="Albert R."/>
            <person name="Binder M."/>
            <person name="Bloem J."/>
            <person name="Labutti K."/>
            <person name="Salamov A."/>
            <person name="Andreopoulos B."/>
            <person name="Baker S.E."/>
            <person name="Barry K."/>
            <person name="Bills G."/>
            <person name="Bluhm B.H."/>
            <person name="Cannon C."/>
            <person name="Castanera R."/>
            <person name="Culley D.E."/>
            <person name="Daum C."/>
            <person name="Ezra D."/>
            <person name="Gonzalez J.B."/>
            <person name="Henrissat B."/>
            <person name="Kuo A."/>
            <person name="Liang C."/>
            <person name="Lipzen A."/>
            <person name="Lutzoni F."/>
            <person name="Magnuson J."/>
            <person name="Mondo S."/>
            <person name="Nolan M."/>
            <person name="Ohm R."/>
            <person name="Pangilinan J."/>
            <person name="Park H.-J."/>
            <person name="Ramirez L."/>
            <person name="Alfaro M."/>
            <person name="Sun H."/>
            <person name="Tritt A."/>
            <person name="Yoshinaga Y."/>
            <person name="Zwiers L.-H."/>
            <person name="Turgeon B.G."/>
            <person name="Goodwin S.B."/>
            <person name="Spatafora J.W."/>
            <person name="Crous P.W."/>
            <person name="Grigoriev I.V."/>
        </authorList>
    </citation>
    <scope>NUCLEOTIDE SEQUENCE</scope>
    <source>
        <strain evidence="1 3">CBS 781.70</strain>
    </source>
</reference>
<evidence type="ECO:0000313" key="1">
    <source>
        <dbReference type="EMBL" id="KAF1811406.1"/>
    </source>
</evidence>
<dbReference type="RefSeq" id="XP_033533037.1">
    <property type="nucleotide sequence ID" value="XM_033679657.1"/>
</dbReference>
<dbReference type="EMBL" id="ML975161">
    <property type="protein sequence ID" value="KAF1811406.1"/>
    <property type="molecule type" value="Genomic_DNA"/>
</dbReference>
<reference evidence="3" key="2">
    <citation type="submission" date="2020-04" db="EMBL/GenBank/DDBJ databases">
        <authorList>
            <consortium name="NCBI Genome Project"/>
        </authorList>
    </citation>
    <scope>NUCLEOTIDE SEQUENCE</scope>
    <source>
        <strain evidence="3">CBS 781.70</strain>
    </source>
</reference>
<dbReference type="AlphaFoldDB" id="A0A6G1G0F4"/>
<gene>
    <name evidence="1 3" type="ORF">P152DRAFT_459342</name>
</gene>
<dbReference type="Proteomes" id="UP000504638">
    <property type="component" value="Unplaced"/>
</dbReference>
<accession>A0A6G1G0F4</accession>
<organism evidence="1">
    <name type="scientific">Eremomyces bilateralis CBS 781.70</name>
    <dbReference type="NCBI Taxonomy" id="1392243"/>
    <lineage>
        <taxon>Eukaryota</taxon>
        <taxon>Fungi</taxon>
        <taxon>Dikarya</taxon>
        <taxon>Ascomycota</taxon>
        <taxon>Pezizomycotina</taxon>
        <taxon>Dothideomycetes</taxon>
        <taxon>Dothideomycetes incertae sedis</taxon>
        <taxon>Eremomycetales</taxon>
        <taxon>Eremomycetaceae</taxon>
        <taxon>Eremomyces</taxon>
    </lineage>
</organism>
<name>A0A6G1G0F4_9PEZI</name>
<evidence type="ECO:0000313" key="2">
    <source>
        <dbReference type="Proteomes" id="UP000504638"/>
    </source>
</evidence>
<dbReference type="GeneID" id="54420227"/>
<reference evidence="3" key="3">
    <citation type="submission" date="2025-04" db="UniProtKB">
        <authorList>
            <consortium name="RefSeq"/>
        </authorList>
    </citation>
    <scope>IDENTIFICATION</scope>
    <source>
        <strain evidence="3">CBS 781.70</strain>
    </source>
</reference>
<sequence>MATIGTTVHVPRLAKDDLAASGFRLGTFRRYCGQVSVPSFRSLLTRPRLSNDLIGTGQNSPEST</sequence>
<protein>
    <submittedName>
        <fullName evidence="1 3">Uncharacterized protein</fullName>
    </submittedName>
</protein>
<evidence type="ECO:0000313" key="3">
    <source>
        <dbReference type="RefSeq" id="XP_033533037.1"/>
    </source>
</evidence>
<proteinExistence type="predicted"/>